<evidence type="ECO:0000259" key="2">
    <source>
        <dbReference type="PROSITE" id="PS51782"/>
    </source>
</evidence>
<dbReference type="GO" id="GO:0004222">
    <property type="term" value="F:metalloendopeptidase activity"/>
    <property type="evidence" value="ECO:0007669"/>
    <property type="project" value="TreeGrafter"/>
</dbReference>
<dbReference type="PROSITE" id="PS51782">
    <property type="entry name" value="LYSM"/>
    <property type="match status" value="2"/>
</dbReference>
<dbReference type="InterPro" id="IPR050570">
    <property type="entry name" value="Cell_wall_metabolism_enzyme"/>
</dbReference>
<keyword evidence="1" id="KW-0812">Transmembrane</keyword>
<keyword evidence="1" id="KW-0472">Membrane</keyword>
<dbReference type="PANTHER" id="PTHR21666:SF270">
    <property type="entry name" value="MUREIN HYDROLASE ACTIVATOR ENVC"/>
    <property type="match status" value="1"/>
</dbReference>
<feature type="transmembrane region" description="Helical" evidence="1">
    <location>
        <begin position="37"/>
        <end position="56"/>
    </location>
</feature>
<feature type="transmembrane region" description="Helical" evidence="1">
    <location>
        <begin position="76"/>
        <end position="95"/>
    </location>
</feature>
<dbReference type="CDD" id="cd12797">
    <property type="entry name" value="M23_peptidase"/>
    <property type="match status" value="1"/>
</dbReference>
<dbReference type="Gene3D" id="3.10.350.10">
    <property type="entry name" value="LysM domain"/>
    <property type="match status" value="2"/>
</dbReference>
<dbReference type="Gene3D" id="2.70.70.10">
    <property type="entry name" value="Glucose Permease (Domain IIA)"/>
    <property type="match status" value="1"/>
</dbReference>
<dbReference type="PANTHER" id="PTHR21666">
    <property type="entry name" value="PEPTIDASE-RELATED"/>
    <property type="match status" value="1"/>
</dbReference>
<feature type="domain" description="LysM" evidence="2">
    <location>
        <begin position="255"/>
        <end position="300"/>
    </location>
</feature>
<evidence type="ECO:0000313" key="4">
    <source>
        <dbReference type="Proteomes" id="UP000177067"/>
    </source>
</evidence>
<dbReference type="Pfam" id="PF01551">
    <property type="entry name" value="Peptidase_M23"/>
    <property type="match status" value="1"/>
</dbReference>
<dbReference type="SUPFAM" id="SSF54106">
    <property type="entry name" value="LysM domain"/>
    <property type="match status" value="2"/>
</dbReference>
<dbReference type="SMART" id="SM00257">
    <property type="entry name" value="LysM"/>
    <property type="match status" value="2"/>
</dbReference>
<evidence type="ECO:0000313" key="3">
    <source>
        <dbReference type="EMBL" id="OGH59855.1"/>
    </source>
</evidence>
<evidence type="ECO:0000256" key="1">
    <source>
        <dbReference type="SAM" id="Phobius"/>
    </source>
</evidence>
<dbReference type="InterPro" id="IPR018392">
    <property type="entry name" value="LysM"/>
</dbReference>
<reference evidence="3 4" key="1">
    <citation type="journal article" date="2016" name="Nat. Commun.">
        <title>Thousands of microbial genomes shed light on interconnected biogeochemical processes in an aquifer system.</title>
        <authorList>
            <person name="Anantharaman K."/>
            <person name="Brown C.T."/>
            <person name="Hug L.A."/>
            <person name="Sharon I."/>
            <person name="Castelle C.J."/>
            <person name="Probst A.J."/>
            <person name="Thomas B.C."/>
            <person name="Singh A."/>
            <person name="Wilkins M.J."/>
            <person name="Karaoz U."/>
            <person name="Brodie E.L."/>
            <person name="Williams K.H."/>
            <person name="Hubbard S.S."/>
            <person name="Banfield J.F."/>
        </authorList>
    </citation>
    <scope>NUCLEOTIDE SEQUENCE [LARGE SCALE GENOMIC DNA]</scope>
</reference>
<dbReference type="SUPFAM" id="SSF51261">
    <property type="entry name" value="Duplicated hybrid motif"/>
    <property type="match status" value="1"/>
</dbReference>
<dbReference type="AlphaFoldDB" id="A0A1F6LKK0"/>
<dbReference type="Pfam" id="PF01476">
    <property type="entry name" value="LysM"/>
    <property type="match status" value="2"/>
</dbReference>
<dbReference type="Proteomes" id="UP000177067">
    <property type="component" value="Unassembled WGS sequence"/>
</dbReference>
<feature type="domain" description="LysM" evidence="2">
    <location>
        <begin position="205"/>
        <end position="249"/>
    </location>
</feature>
<protein>
    <recommendedName>
        <fullName evidence="2">LysM domain-containing protein</fullName>
    </recommendedName>
</protein>
<name>A0A1F6LKK0_9BACT</name>
<dbReference type="EMBL" id="MFPS01000006">
    <property type="protein sequence ID" value="OGH59855.1"/>
    <property type="molecule type" value="Genomic_DNA"/>
</dbReference>
<organism evidence="3 4">
    <name type="scientific">Candidatus Magasanikbacteria bacterium RIFCSPHIGHO2_01_FULL_33_34</name>
    <dbReference type="NCBI Taxonomy" id="1798671"/>
    <lineage>
        <taxon>Bacteria</taxon>
        <taxon>Candidatus Magasanikiibacteriota</taxon>
    </lineage>
</organism>
<dbReference type="InterPro" id="IPR016047">
    <property type="entry name" value="M23ase_b-sheet_dom"/>
</dbReference>
<keyword evidence="1" id="KW-1133">Transmembrane helix</keyword>
<dbReference type="InterPro" id="IPR011055">
    <property type="entry name" value="Dup_hybrid_motif"/>
</dbReference>
<feature type="transmembrane region" description="Helical" evidence="1">
    <location>
        <begin position="12"/>
        <end position="31"/>
    </location>
</feature>
<accession>A0A1F6LKK0</accession>
<gene>
    <name evidence="3" type="ORF">A2725_02460</name>
</gene>
<sequence>MKRIGLKALLYFLRSLIYVKRALVVIINKFIKLLSKVYTLYSKTVGFYLYKGFFIIKKRLFKRLNISKNVRFIDFFGQRWALQIVIFVIAVVVMVPHSKLYTKTTEKIHGQNTLLYVLVGPGDQNFGVEEFEIDLKQLPQKEVRTWREGSVVLDTTGVAGIGSTLETQEIAGVSAGGSAVNKPIILPGSELPTISPSGQKRSEIIYHVVQPGEVVGKIAQDYGLNVLTVLWANDLTSRSYIRPGDKLAILPTNGVLHKVVSGDNLSKIAKLYDAKVDDIVKFNKLQEGGADIVVGERLIIPDGSKPQPVYTSSYSLSFSSIAAPPPSITAPAGSRYIWPTSVKRITQYYGWRHTGLDIAGPVGTPLYAARAGTVIRSQCGWNGGYGCYVIIDHGGGVTTLYGHASKLYVDVGEDVVQGQTIAAMGSTGQSTGPHIHFEVRVGGARNNPLQYIR</sequence>
<comment type="caution">
    <text evidence="3">The sequence shown here is derived from an EMBL/GenBank/DDBJ whole genome shotgun (WGS) entry which is preliminary data.</text>
</comment>
<dbReference type="CDD" id="cd00118">
    <property type="entry name" value="LysM"/>
    <property type="match status" value="2"/>
</dbReference>
<dbReference type="InterPro" id="IPR036779">
    <property type="entry name" value="LysM_dom_sf"/>
</dbReference>
<proteinExistence type="predicted"/>